<evidence type="ECO:0000259" key="1">
    <source>
        <dbReference type="Pfam" id="PF07929"/>
    </source>
</evidence>
<reference evidence="2 3" key="1">
    <citation type="journal article" date="2012" name="J. Bacteriol.">
        <title>Genome Sequence of the Halotolerant Bacterium Imtechella halotolerans K1T.</title>
        <authorList>
            <person name="Kumar S."/>
            <person name="Vikram S."/>
            <person name="Subramanian S."/>
            <person name="Raghava G.P."/>
            <person name="Pinnaka A.K."/>
        </authorList>
    </citation>
    <scope>NUCLEOTIDE SEQUENCE [LARGE SCALE GENOMIC DNA]</scope>
    <source>
        <strain evidence="2 3">K1</strain>
    </source>
</reference>
<dbReference type="Pfam" id="PF07929">
    <property type="entry name" value="PRiA4_ORF3"/>
    <property type="match status" value="1"/>
</dbReference>
<dbReference type="eggNOG" id="ENOG502ZZB9">
    <property type="taxonomic scope" value="Bacteria"/>
</dbReference>
<feature type="domain" description="Plasmid pRiA4b Orf3-like" evidence="1">
    <location>
        <begin position="2"/>
        <end position="134"/>
    </location>
</feature>
<protein>
    <recommendedName>
        <fullName evidence="1">Plasmid pRiA4b Orf3-like domain-containing protein</fullName>
    </recommendedName>
</protein>
<keyword evidence="3" id="KW-1185">Reference proteome</keyword>
<dbReference type="InterPro" id="IPR024047">
    <property type="entry name" value="MM3350-like_sf"/>
</dbReference>
<dbReference type="STRING" id="946077.W5A_07282"/>
<gene>
    <name evidence="2" type="ORF">W5A_07282</name>
</gene>
<dbReference type="Gene3D" id="3.10.290.30">
    <property type="entry name" value="MM3350-like"/>
    <property type="match status" value="1"/>
</dbReference>
<evidence type="ECO:0000313" key="2">
    <source>
        <dbReference type="EMBL" id="EID75119.1"/>
    </source>
</evidence>
<comment type="caution">
    <text evidence="2">The sequence shown here is derived from an EMBL/GenBank/DDBJ whole genome shotgun (WGS) entry which is preliminary data.</text>
</comment>
<dbReference type="EMBL" id="AJJU01000007">
    <property type="protein sequence ID" value="EID75119.1"/>
    <property type="molecule type" value="Genomic_DNA"/>
</dbReference>
<dbReference type="AlphaFoldDB" id="I0WFF3"/>
<organism evidence="2 3">
    <name type="scientific">Imtechella halotolerans K1</name>
    <dbReference type="NCBI Taxonomy" id="946077"/>
    <lineage>
        <taxon>Bacteria</taxon>
        <taxon>Pseudomonadati</taxon>
        <taxon>Bacteroidota</taxon>
        <taxon>Flavobacteriia</taxon>
        <taxon>Flavobacteriales</taxon>
        <taxon>Flavobacteriaceae</taxon>
        <taxon>Imtechella</taxon>
    </lineage>
</organism>
<proteinExistence type="predicted"/>
<dbReference type="PATRIC" id="fig|946077.3.peg.1472"/>
<sequence>MIYKFRVILDAEEDVIRDIAIESGDSLEDLHNTITQAFGFAGNEMASFYTSDDEWNQGDEISLFDLSDDASGSVRLMHNTTIDSVVNESENKLIYVYDFMSMWTFFVEMVETAEPENGLTYPMLLFAHGNVPDEAPEKDFEGEDLDLDDDFDDFGMDIEDFDDLDFDENWN</sequence>
<dbReference type="RefSeq" id="WP_008238959.1">
    <property type="nucleotide sequence ID" value="NZ_AJJU01000007.1"/>
</dbReference>
<dbReference type="InterPro" id="IPR012912">
    <property type="entry name" value="Plasmid_pRiA4b_Orf3-like"/>
</dbReference>
<evidence type="ECO:0000313" key="3">
    <source>
        <dbReference type="Proteomes" id="UP000005938"/>
    </source>
</evidence>
<dbReference type="SUPFAM" id="SSF159941">
    <property type="entry name" value="MM3350-like"/>
    <property type="match status" value="1"/>
</dbReference>
<accession>I0WFF3</accession>
<dbReference type="OrthoDB" id="666725at2"/>
<dbReference type="Proteomes" id="UP000005938">
    <property type="component" value="Unassembled WGS sequence"/>
</dbReference>
<name>I0WFF3_9FLAO</name>